<dbReference type="OrthoDB" id="9804960at2"/>
<evidence type="ECO:0000256" key="4">
    <source>
        <dbReference type="ARBA" id="ARBA00016797"/>
    </source>
</evidence>
<dbReference type="InterPro" id="IPR012255">
    <property type="entry name" value="ETF_b"/>
</dbReference>
<dbReference type="SMART" id="SM00893">
    <property type="entry name" value="ETF"/>
    <property type="match status" value="1"/>
</dbReference>
<dbReference type="GO" id="GO:0005829">
    <property type="term" value="C:cytosol"/>
    <property type="evidence" value="ECO:0007669"/>
    <property type="project" value="TreeGrafter"/>
</dbReference>
<evidence type="ECO:0000313" key="10">
    <source>
        <dbReference type="Proteomes" id="UP000280726"/>
    </source>
</evidence>
<comment type="cofactor">
    <cofactor evidence="1">
        <name>FAD</name>
        <dbReference type="ChEBI" id="CHEBI:57692"/>
    </cofactor>
</comment>
<dbReference type="PANTHER" id="PTHR21294:SF8">
    <property type="entry name" value="ELECTRON TRANSFER FLAVOPROTEIN SUBUNIT BETA"/>
    <property type="match status" value="1"/>
</dbReference>
<evidence type="ECO:0000259" key="8">
    <source>
        <dbReference type="SMART" id="SM00893"/>
    </source>
</evidence>
<keyword evidence="10" id="KW-1185">Reference proteome</keyword>
<accession>A0A3N4Z1S4</accession>
<protein>
    <recommendedName>
        <fullName evidence="4">Electron transfer flavoprotein subunit beta</fullName>
    </recommendedName>
</protein>
<evidence type="ECO:0000313" key="9">
    <source>
        <dbReference type="EMBL" id="RPF25764.1"/>
    </source>
</evidence>
<dbReference type="AlphaFoldDB" id="A0A3N4Z1S4"/>
<comment type="caution">
    <text evidence="9">The sequence shown here is derived from an EMBL/GenBank/DDBJ whole genome shotgun (WGS) entry which is preliminary data.</text>
</comment>
<evidence type="ECO:0000256" key="7">
    <source>
        <dbReference type="ARBA" id="ARBA00025649"/>
    </source>
</evidence>
<dbReference type="RefSeq" id="WP_123913785.1">
    <property type="nucleotide sequence ID" value="NZ_RKRA01000001.1"/>
</dbReference>
<gene>
    <name evidence="9" type="ORF">EDD32_0176</name>
</gene>
<organism evidence="9 10">
    <name type="scientific">Georgenia muralis</name>
    <dbReference type="NCBI Taxonomy" id="154117"/>
    <lineage>
        <taxon>Bacteria</taxon>
        <taxon>Bacillati</taxon>
        <taxon>Actinomycetota</taxon>
        <taxon>Actinomycetes</taxon>
        <taxon>Micrococcales</taxon>
        <taxon>Bogoriellaceae</taxon>
        <taxon>Georgenia</taxon>
    </lineage>
</organism>
<dbReference type="Pfam" id="PF01012">
    <property type="entry name" value="ETF"/>
    <property type="match status" value="1"/>
</dbReference>
<dbReference type="GO" id="GO:0009055">
    <property type="term" value="F:electron transfer activity"/>
    <property type="evidence" value="ECO:0007669"/>
    <property type="project" value="InterPro"/>
</dbReference>
<dbReference type="Proteomes" id="UP000280726">
    <property type="component" value="Unassembled WGS sequence"/>
</dbReference>
<keyword evidence="5" id="KW-0813">Transport</keyword>
<dbReference type="PANTHER" id="PTHR21294">
    <property type="entry name" value="ELECTRON TRANSFER FLAVOPROTEIN BETA-SUBUNIT"/>
    <property type="match status" value="1"/>
</dbReference>
<sequence>MRIVVCVKHVPDLQAERSLDAAGHLVRGDDDVLNELDENAVEAALALAEAVGGEVVALTMGPDDAVDAVRRALQMGAASGVHVVDERAAGSDVVGTARVLAAAVRKVGEEAPVDLVVTGMASMDGLTAMLPSALAASLELPQLTLAGRVAIDGRTVTVTRTIGDADEVLAAELPLVLSVTDQANEPRYPNFKAIMAAKKRPVAIWDLDDLSLASTGAEADGGPEVGTAGAGAVVVSAAPRPPREAGRVITDSGDAGTQLAAYLVENKLV</sequence>
<dbReference type="InterPro" id="IPR033948">
    <property type="entry name" value="ETF_beta_N"/>
</dbReference>
<comment type="similarity">
    <text evidence="2">Belongs to the ETF beta-subunit/FixA family.</text>
</comment>
<dbReference type="SUPFAM" id="SSF52402">
    <property type="entry name" value="Adenine nucleotide alpha hydrolases-like"/>
    <property type="match status" value="1"/>
</dbReference>
<evidence type="ECO:0000256" key="1">
    <source>
        <dbReference type="ARBA" id="ARBA00001974"/>
    </source>
</evidence>
<evidence type="ECO:0000256" key="3">
    <source>
        <dbReference type="ARBA" id="ARBA00011355"/>
    </source>
</evidence>
<evidence type="ECO:0000256" key="2">
    <source>
        <dbReference type="ARBA" id="ARBA00007557"/>
    </source>
</evidence>
<proteinExistence type="inferred from homology"/>
<dbReference type="EMBL" id="RKRA01000001">
    <property type="protein sequence ID" value="RPF25764.1"/>
    <property type="molecule type" value="Genomic_DNA"/>
</dbReference>
<comment type="subunit">
    <text evidence="3">Heterodimer of an alpha and a beta subunit.</text>
</comment>
<dbReference type="CDD" id="cd01714">
    <property type="entry name" value="ETF_beta"/>
    <property type="match status" value="1"/>
</dbReference>
<dbReference type="InterPro" id="IPR014730">
    <property type="entry name" value="ETF_a/b_N"/>
</dbReference>
<feature type="domain" description="Electron transfer flavoprotein alpha/beta-subunit N-terminal" evidence="8">
    <location>
        <begin position="22"/>
        <end position="214"/>
    </location>
</feature>
<evidence type="ECO:0000256" key="6">
    <source>
        <dbReference type="ARBA" id="ARBA00022982"/>
    </source>
</evidence>
<dbReference type="PIRSF" id="PIRSF000090">
    <property type="entry name" value="Beta-ETF"/>
    <property type="match status" value="1"/>
</dbReference>
<dbReference type="Gene3D" id="3.40.50.620">
    <property type="entry name" value="HUPs"/>
    <property type="match status" value="1"/>
</dbReference>
<comment type="function">
    <text evidence="7">The electron transfer flavoprotein serves as a specific electron acceptor for other dehydrogenases. It transfers the electrons to the main respiratory chain via ETF-ubiquinone oxidoreductase (ETF dehydrogenase).</text>
</comment>
<keyword evidence="6" id="KW-0249">Electron transport</keyword>
<dbReference type="InterPro" id="IPR014729">
    <property type="entry name" value="Rossmann-like_a/b/a_fold"/>
</dbReference>
<name>A0A3N4Z1S4_9MICO</name>
<evidence type="ECO:0000256" key="5">
    <source>
        <dbReference type="ARBA" id="ARBA00022448"/>
    </source>
</evidence>
<reference evidence="9 10" key="1">
    <citation type="submission" date="2018-11" db="EMBL/GenBank/DDBJ databases">
        <title>Sequencing the genomes of 1000 actinobacteria strains.</title>
        <authorList>
            <person name="Klenk H.-P."/>
        </authorList>
    </citation>
    <scope>NUCLEOTIDE SEQUENCE [LARGE SCALE GENOMIC DNA]</scope>
    <source>
        <strain evidence="9 10">DSM 14418</strain>
    </source>
</reference>